<dbReference type="PROSITE" id="PS50088">
    <property type="entry name" value="ANK_REPEAT"/>
    <property type="match status" value="6"/>
</dbReference>
<keyword evidence="5" id="KW-1185">Reference proteome</keyword>
<sequence length="765" mass="83467">MTVSVNSSGTAKLAFPVDYDYDYDYEAHEVSQRLVDAAHNDDSELVYECIANPCVDVNFIGTVSLKAKKTEIVLREESAHEVCVEYEEFKTEVTALFLAAHSGNLTLVRKLLIEGANVNQKLFRGYAITAAVREGFLEVLEVLINAGASQQACEEALLEASYVGLARPVELLMDSNMVRPQVAVHALVSACCRGFVDVVDALVKCGLDADATDRVLVQSSKPFLHTNVDCNALVAAILSRQISVVRLLLQVGVRTDINVKVGAWSWDMDTGEEFRVGAGLAEPYPVTWCAVEYFEASGAILHMLLQHLSPNSPHCGRALIHHAILCNNARAVDILLRYGADVEFPMTTSKTKLYAIHLAARLGYAKILQCLINAGCNLNSQTESGETALMICARRKHEECLKILASVGADFGLVNTAGQCASSIAYTTQWTLGFQQVVVDVIQADKVVQSSNASVFSPLMFVIQANDIEALKKLIKKTDIDLDAQDANGFSAAMVAAKNGHVEAFRLLVYAGANIKLRNRYGETAMNLFEVNQNSESFARLMIEYALDRGYDGSGGFYALHFVAHGGDISFVCKLTNRGYDVNALDDDGYTPLMLAAKGGHGKLCELLISCGARCDIENERHETALLLARKNGFGNDAERVIFDALAQTLVLGGARVKKHTRYGKGAPHGKLLSMIGNVGILRWGKSSKKNVICKGAEVGPNATFRRNRRRKFDVDEPGLFHVVTTKNKVVHFVCDGGVEMAELWVRGIKLVTRTALFGKEQSSL</sequence>
<evidence type="ECO:0000256" key="3">
    <source>
        <dbReference type="PROSITE-ProRule" id="PRU00023"/>
    </source>
</evidence>
<comment type="caution">
    <text evidence="4">The sequence shown here is derived from an EMBL/GenBank/DDBJ whole genome shotgun (WGS) entry which is preliminary data.</text>
</comment>
<protein>
    <submittedName>
        <fullName evidence="4">Ankyrin-3</fullName>
    </submittedName>
</protein>
<dbReference type="PROSITE" id="PS50297">
    <property type="entry name" value="ANK_REP_REGION"/>
    <property type="match status" value="3"/>
</dbReference>
<dbReference type="EMBL" id="PKMF04000225">
    <property type="protein sequence ID" value="KAK7842168.1"/>
    <property type="molecule type" value="Genomic_DNA"/>
</dbReference>
<dbReference type="Pfam" id="PF00023">
    <property type="entry name" value="Ank"/>
    <property type="match status" value="1"/>
</dbReference>
<dbReference type="Pfam" id="PF12796">
    <property type="entry name" value="Ank_2"/>
    <property type="match status" value="3"/>
</dbReference>
<dbReference type="PANTHER" id="PTHR24123">
    <property type="entry name" value="ANKYRIN REPEAT-CONTAINING"/>
    <property type="match status" value="1"/>
</dbReference>
<feature type="repeat" description="ANK" evidence="3">
    <location>
        <begin position="384"/>
        <end position="416"/>
    </location>
</feature>
<feature type="repeat" description="ANK" evidence="3">
    <location>
        <begin position="488"/>
        <end position="520"/>
    </location>
</feature>
<dbReference type="Gene3D" id="1.25.40.20">
    <property type="entry name" value="Ankyrin repeat-containing domain"/>
    <property type="match status" value="5"/>
</dbReference>
<evidence type="ECO:0000256" key="1">
    <source>
        <dbReference type="ARBA" id="ARBA00022737"/>
    </source>
</evidence>
<gene>
    <name evidence="4" type="primary">ANK3_2</name>
    <name evidence="4" type="ORF">CFP56_014221</name>
</gene>
<evidence type="ECO:0000313" key="5">
    <source>
        <dbReference type="Proteomes" id="UP000237347"/>
    </source>
</evidence>
<keyword evidence="1" id="KW-0677">Repeat</keyword>
<dbReference type="Proteomes" id="UP000237347">
    <property type="component" value="Unassembled WGS sequence"/>
</dbReference>
<evidence type="ECO:0000313" key="4">
    <source>
        <dbReference type="EMBL" id="KAK7842168.1"/>
    </source>
</evidence>
<name>A0AAW0KU30_QUESU</name>
<dbReference type="AlphaFoldDB" id="A0AAW0KU30"/>
<dbReference type="PANTHER" id="PTHR24123:SF95">
    <property type="entry name" value="ANKYRIN-2-LIKE"/>
    <property type="match status" value="1"/>
</dbReference>
<keyword evidence="2 3" id="KW-0040">ANK repeat</keyword>
<feature type="repeat" description="ANK" evidence="3">
    <location>
        <begin position="91"/>
        <end position="123"/>
    </location>
</feature>
<dbReference type="InterPro" id="IPR036770">
    <property type="entry name" value="Ankyrin_rpt-contain_sf"/>
</dbReference>
<proteinExistence type="predicted"/>
<organism evidence="4 5">
    <name type="scientific">Quercus suber</name>
    <name type="common">Cork oak</name>
    <dbReference type="NCBI Taxonomy" id="58331"/>
    <lineage>
        <taxon>Eukaryota</taxon>
        <taxon>Viridiplantae</taxon>
        <taxon>Streptophyta</taxon>
        <taxon>Embryophyta</taxon>
        <taxon>Tracheophyta</taxon>
        <taxon>Spermatophyta</taxon>
        <taxon>Magnoliopsida</taxon>
        <taxon>eudicotyledons</taxon>
        <taxon>Gunneridae</taxon>
        <taxon>Pentapetalae</taxon>
        <taxon>rosids</taxon>
        <taxon>fabids</taxon>
        <taxon>Fagales</taxon>
        <taxon>Fagaceae</taxon>
        <taxon>Quercus</taxon>
    </lineage>
</organism>
<dbReference type="SUPFAM" id="SSF48403">
    <property type="entry name" value="Ankyrin repeat"/>
    <property type="match status" value="2"/>
</dbReference>
<feature type="repeat" description="ANK" evidence="3">
    <location>
        <begin position="588"/>
        <end position="620"/>
    </location>
</feature>
<feature type="repeat" description="ANK" evidence="3">
    <location>
        <begin position="555"/>
        <end position="587"/>
    </location>
</feature>
<accession>A0AAW0KU30</accession>
<dbReference type="InterPro" id="IPR002110">
    <property type="entry name" value="Ankyrin_rpt"/>
</dbReference>
<dbReference type="SMART" id="SM00248">
    <property type="entry name" value="ANK"/>
    <property type="match status" value="11"/>
</dbReference>
<dbReference type="InterPro" id="IPR051165">
    <property type="entry name" value="Multifunctional_ANK_Repeat"/>
</dbReference>
<evidence type="ECO:0000256" key="2">
    <source>
        <dbReference type="ARBA" id="ARBA00023043"/>
    </source>
</evidence>
<reference evidence="4 5" key="1">
    <citation type="journal article" date="2018" name="Sci. Data">
        <title>The draft genome sequence of cork oak.</title>
        <authorList>
            <person name="Ramos A.M."/>
            <person name="Usie A."/>
            <person name="Barbosa P."/>
            <person name="Barros P.M."/>
            <person name="Capote T."/>
            <person name="Chaves I."/>
            <person name="Simoes F."/>
            <person name="Abreu I."/>
            <person name="Carrasquinho I."/>
            <person name="Faro C."/>
            <person name="Guimaraes J.B."/>
            <person name="Mendonca D."/>
            <person name="Nobrega F."/>
            <person name="Rodrigues L."/>
            <person name="Saibo N.J.M."/>
            <person name="Varela M.C."/>
            <person name="Egas C."/>
            <person name="Matos J."/>
            <person name="Miguel C.M."/>
            <person name="Oliveira M.M."/>
            <person name="Ricardo C.P."/>
            <person name="Goncalves S."/>
        </authorList>
    </citation>
    <scope>NUCLEOTIDE SEQUENCE [LARGE SCALE GENOMIC DNA]</scope>
    <source>
        <strain evidence="5">cv. HL8</strain>
    </source>
</reference>
<feature type="repeat" description="ANK" evidence="3">
    <location>
        <begin position="351"/>
        <end position="383"/>
    </location>
</feature>